<reference evidence="3" key="1">
    <citation type="journal article" date="2018" name="Gigascience">
        <title>Genome assembly of the Pink Ipe (Handroanthus impetiginosus, Bignoniaceae), a highly valued, ecologically keystone Neotropical timber forest tree.</title>
        <authorList>
            <person name="Silva-Junior O.B."/>
            <person name="Grattapaglia D."/>
            <person name="Novaes E."/>
            <person name="Collevatti R.G."/>
        </authorList>
    </citation>
    <scope>NUCLEOTIDE SEQUENCE [LARGE SCALE GENOMIC DNA]</scope>
    <source>
        <strain evidence="3">cv. UFG-1</strain>
    </source>
</reference>
<evidence type="ECO:0000313" key="3">
    <source>
        <dbReference type="Proteomes" id="UP000231279"/>
    </source>
</evidence>
<evidence type="ECO:0000256" key="1">
    <source>
        <dbReference type="SAM" id="Phobius"/>
    </source>
</evidence>
<sequence>MGSLITHWGYCRKILQKTIGRMVLSSHSDSIIRVRYGNGRMGTWHINQEFIQRTQYEHTWDSWDHNLRNRHTSAICLQPDEDNVRRKYWVIYHHVLGYALIVLIIANIFEGITNQSAAKRWEWAYGVILGVLGVTAIALEVLRRNLN</sequence>
<dbReference type="AlphaFoldDB" id="A0A2G9H5G8"/>
<dbReference type="STRING" id="429701.A0A2G9H5G8"/>
<comment type="caution">
    <text evidence="2">The sequence shown here is derived from an EMBL/GenBank/DDBJ whole genome shotgun (WGS) entry which is preliminary data.</text>
</comment>
<keyword evidence="1" id="KW-0812">Transmembrane</keyword>
<accession>A0A2G9H5G8</accession>
<dbReference type="EMBL" id="NKXS01002626">
    <property type="protein sequence ID" value="PIN12756.1"/>
    <property type="molecule type" value="Genomic_DNA"/>
</dbReference>
<keyword evidence="3" id="KW-1185">Reference proteome</keyword>
<evidence type="ECO:0000313" key="2">
    <source>
        <dbReference type="EMBL" id="PIN12756.1"/>
    </source>
</evidence>
<keyword evidence="1" id="KW-0472">Membrane</keyword>
<feature type="transmembrane region" description="Helical" evidence="1">
    <location>
        <begin position="121"/>
        <end position="142"/>
    </location>
</feature>
<keyword evidence="1" id="KW-1133">Transmembrane helix</keyword>
<dbReference type="PANTHER" id="PTHR23130">
    <property type="entry name" value="CYTOCHROME B561 AND DOMON DOMAIN-CONTAINING PROTEIN"/>
    <property type="match status" value="1"/>
</dbReference>
<proteinExistence type="predicted"/>
<dbReference type="Gene3D" id="1.20.120.1770">
    <property type="match status" value="1"/>
</dbReference>
<dbReference type="Proteomes" id="UP000231279">
    <property type="component" value="Unassembled WGS sequence"/>
</dbReference>
<gene>
    <name evidence="2" type="ORF">CDL12_14622</name>
</gene>
<dbReference type="OrthoDB" id="19261at2759"/>
<feature type="transmembrane region" description="Helical" evidence="1">
    <location>
        <begin position="89"/>
        <end position="109"/>
    </location>
</feature>
<name>A0A2G9H5G8_9LAMI</name>
<dbReference type="PANTHER" id="PTHR23130:SF153">
    <property type="entry name" value="CYTOCHROME B561 DOMAIN-CONTAINING PROTEIN"/>
    <property type="match status" value="1"/>
</dbReference>
<protein>
    <submittedName>
        <fullName evidence="2">Uncharacterized protein</fullName>
    </submittedName>
</protein>
<organism evidence="2 3">
    <name type="scientific">Handroanthus impetiginosus</name>
    <dbReference type="NCBI Taxonomy" id="429701"/>
    <lineage>
        <taxon>Eukaryota</taxon>
        <taxon>Viridiplantae</taxon>
        <taxon>Streptophyta</taxon>
        <taxon>Embryophyta</taxon>
        <taxon>Tracheophyta</taxon>
        <taxon>Spermatophyta</taxon>
        <taxon>Magnoliopsida</taxon>
        <taxon>eudicotyledons</taxon>
        <taxon>Gunneridae</taxon>
        <taxon>Pentapetalae</taxon>
        <taxon>asterids</taxon>
        <taxon>lamiids</taxon>
        <taxon>Lamiales</taxon>
        <taxon>Bignoniaceae</taxon>
        <taxon>Crescentiina</taxon>
        <taxon>Tabebuia alliance</taxon>
        <taxon>Handroanthus</taxon>
    </lineage>
</organism>